<dbReference type="GO" id="GO:0048278">
    <property type="term" value="P:vesicle docking"/>
    <property type="evidence" value="ECO:0007669"/>
    <property type="project" value="TreeGrafter"/>
</dbReference>
<evidence type="ECO:0000256" key="9">
    <source>
        <dbReference type="ARBA" id="ARBA00023136"/>
    </source>
</evidence>
<evidence type="ECO:0000256" key="11">
    <source>
        <dbReference type="SAM" id="MobiDB-lite"/>
    </source>
</evidence>
<evidence type="ECO:0000256" key="3">
    <source>
        <dbReference type="ARBA" id="ARBA00022448"/>
    </source>
</evidence>
<dbReference type="PANTHER" id="PTHR19957:SF83">
    <property type="entry name" value="SYNTAXIN-16"/>
    <property type="match status" value="1"/>
</dbReference>
<keyword evidence="15" id="KW-1185">Reference proteome</keyword>
<comment type="similarity">
    <text evidence="2">Belongs to the syntaxin family.</text>
</comment>
<comment type="caution">
    <text evidence="14">The sequence shown here is derived from an EMBL/GenBank/DDBJ whole genome shotgun (WGS) entry which is preliminary data.</text>
</comment>
<feature type="region of interest" description="Disordered" evidence="11">
    <location>
        <begin position="223"/>
        <end position="243"/>
    </location>
</feature>
<protein>
    <submittedName>
        <fullName evidence="14">t-SNARE</fullName>
    </submittedName>
</protein>
<dbReference type="InterPro" id="IPR045242">
    <property type="entry name" value="Syntaxin"/>
</dbReference>
<feature type="coiled-coil region" evidence="10">
    <location>
        <begin position="297"/>
        <end position="324"/>
    </location>
</feature>
<proteinExistence type="inferred from homology"/>
<dbReference type="SMART" id="SM00397">
    <property type="entry name" value="t_SNARE"/>
    <property type="match status" value="1"/>
</dbReference>
<evidence type="ECO:0000256" key="6">
    <source>
        <dbReference type="ARBA" id="ARBA00022989"/>
    </source>
</evidence>
<dbReference type="EMBL" id="CALTRL010002349">
    <property type="protein sequence ID" value="CAH7675490.1"/>
    <property type="molecule type" value="Genomic_DNA"/>
</dbReference>
<dbReference type="Proteomes" id="UP001153365">
    <property type="component" value="Unassembled WGS sequence"/>
</dbReference>
<dbReference type="AlphaFoldDB" id="A0AAV0AYI9"/>
<accession>A0AAV0AYI9</accession>
<dbReference type="GO" id="GO:0005484">
    <property type="term" value="F:SNAP receptor activity"/>
    <property type="evidence" value="ECO:0007669"/>
    <property type="project" value="InterPro"/>
</dbReference>
<dbReference type="GO" id="GO:0000139">
    <property type="term" value="C:Golgi membrane"/>
    <property type="evidence" value="ECO:0007669"/>
    <property type="project" value="UniProtKB-SubCell"/>
</dbReference>
<dbReference type="GO" id="GO:0000149">
    <property type="term" value="F:SNARE binding"/>
    <property type="evidence" value="ECO:0007669"/>
    <property type="project" value="TreeGrafter"/>
</dbReference>
<dbReference type="PROSITE" id="PS50192">
    <property type="entry name" value="T_SNARE"/>
    <property type="match status" value="1"/>
</dbReference>
<evidence type="ECO:0000256" key="12">
    <source>
        <dbReference type="SAM" id="Phobius"/>
    </source>
</evidence>
<keyword evidence="7" id="KW-0333">Golgi apparatus</keyword>
<dbReference type="PANTHER" id="PTHR19957">
    <property type="entry name" value="SYNTAXIN"/>
    <property type="match status" value="1"/>
</dbReference>
<keyword evidence="9 12" id="KW-0472">Membrane</keyword>
<evidence type="ECO:0000256" key="1">
    <source>
        <dbReference type="ARBA" id="ARBA00004409"/>
    </source>
</evidence>
<dbReference type="CDD" id="cd15845">
    <property type="entry name" value="SNARE_syntaxin16"/>
    <property type="match status" value="1"/>
</dbReference>
<evidence type="ECO:0000256" key="8">
    <source>
        <dbReference type="ARBA" id="ARBA00023054"/>
    </source>
</evidence>
<feature type="transmembrane region" description="Helical" evidence="12">
    <location>
        <begin position="333"/>
        <end position="350"/>
    </location>
</feature>
<dbReference type="PROSITE" id="PS00914">
    <property type="entry name" value="SYNTAXIN"/>
    <property type="match status" value="1"/>
</dbReference>
<keyword evidence="8 10" id="KW-0175">Coiled coil</keyword>
<dbReference type="Pfam" id="PF05739">
    <property type="entry name" value="SNARE"/>
    <property type="match status" value="1"/>
</dbReference>
<keyword evidence="3" id="KW-0813">Transport</keyword>
<gene>
    <name evidence="14" type="ORF">PPACK8108_LOCUS10509</name>
</gene>
<evidence type="ECO:0000259" key="13">
    <source>
        <dbReference type="PROSITE" id="PS50192"/>
    </source>
</evidence>
<organism evidence="14 15">
    <name type="scientific">Phakopsora pachyrhizi</name>
    <name type="common">Asian soybean rust disease fungus</name>
    <dbReference type="NCBI Taxonomy" id="170000"/>
    <lineage>
        <taxon>Eukaryota</taxon>
        <taxon>Fungi</taxon>
        <taxon>Dikarya</taxon>
        <taxon>Basidiomycota</taxon>
        <taxon>Pucciniomycotina</taxon>
        <taxon>Pucciniomycetes</taxon>
        <taxon>Pucciniales</taxon>
        <taxon>Phakopsoraceae</taxon>
        <taxon>Phakopsora</taxon>
    </lineage>
</organism>
<evidence type="ECO:0000256" key="10">
    <source>
        <dbReference type="SAM" id="Coils"/>
    </source>
</evidence>
<dbReference type="SUPFAM" id="SSF47661">
    <property type="entry name" value="t-snare proteins"/>
    <property type="match status" value="1"/>
</dbReference>
<dbReference type="GO" id="GO:0031201">
    <property type="term" value="C:SNARE complex"/>
    <property type="evidence" value="ECO:0007669"/>
    <property type="project" value="TreeGrafter"/>
</dbReference>
<keyword evidence="4 12" id="KW-0812">Transmembrane</keyword>
<evidence type="ECO:0000256" key="2">
    <source>
        <dbReference type="ARBA" id="ARBA00009063"/>
    </source>
</evidence>
<dbReference type="InterPro" id="IPR010989">
    <property type="entry name" value="SNARE"/>
</dbReference>
<evidence type="ECO:0000256" key="5">
    <source>
        <dbReference type="ARBA" id="ARBA00022927"/>
    </source>
</evidence>
<evidence type="ECO:0000256" key="7">
    <source>
        <dbReference type="ARBA" id="ARBA00023034"/>
    </source>
</evidence>
<dbReference type="InterPro" id="IPR006012">
    <property type="entry name" value="Syntaxin/epimorphin_CS"/>
</dbReference>
<keyword evidence="5" id="KW-0653">Protein transport</keyword>
<reference evidence="14" key="1">
    <citation type="submission" date="2022-06" db="EMBL/GenBank/DDBJ databases">
        <authorList>
            <consortium name="SYNGENTA / RWTH Aachen University"/>
        </authorList>
    </citation>
    <scope>NUCLEOTIDE SEQUENCE</scope>
</reference>
<name>A0AAV0AYI9_PHAPC</name>
<comment type="subcellular location">
    <subcellularLocation>
        <location evidence="1">Golgi apparatus membrane</location>
        <topology evidence="1">Single-pass type IV membrane protein</topology>
    </subcellularLocation>
</comment>
<evidence type="ECO:0000256" key="4">
    <source>
        <dbReference type="ARBA" id="ARBA00022692"/>
    </source>
</evidence>
<dbReference type="Gene3D" id="1.20.58.70">
    <property type="match status" value="1"/>
</dbReference>
<evidence type="ECO:0000313" key="14">
    <source>
        <dbReference type="EMBL" id="CAH7675490.1"/>
    </source>
</evidence>
<keyword evidence="6 12" id="KW-1133">Transmembrane helix</keyword>
<feature type="region of interest" description="Disordered" evidence="11">
    <location>
        <begin position="355"/>
        <end position="374"/>
    </location>
</feature>
<evidence type="ECO:0000313" key="15">
    <source>
        <dbReference type="Proteomes" id="UP001153365"/>
    </source>
</evidence>
<sequence length="386" mass="43731">MPSSIATKSQILTRSRTLLFLSYRDTRSSSTYPPRLSRAKGKQKQIDDDEGEEGQALLAVTNSTAVDIEESSALPPKWVDYSEEVDSLLEEIRRKMAQLEKLTAKHVLPGFTDRTSEEREIEALSNEITRGFRKCQNFIRRIADCGIEIEVYIKQFNSRKQPGAEPRYRNRDVTLIKNAQIALATKVQNLSSLFQKRQRFYLQLIRGFSSPPAEKASIFAIEDESHESTTRRSSSGVPLPPNEQRQLQLQQNNVDGYDQDFLETRNKEIEGIAKSISELADMFKDLGNLVLDQGTLLDRIDYNVEQMSNEVKGAAEELKVAKEYQKRSGKCRVIFLLVLLVFAAVLILIYKPRRHSSPSNSPDNPPDTPSISLSSLTNRSILNCTK</sequence>
<dbReference type="GO" id="GO:0006906">
    <property type="term" value="P:vesicle fusion"/>
    <property type="evidence" value="ECO:0007669"/>
    <property type="project" value="TreeGrafter"/>
</dbReference>
<dbReference type="InterPro" id="IPR000727">
    <property type="entry name" value="T_SNARE_dom"/>
</dbReference>
<feature type="region of interest" description="Disordered" evidence="11">
    <location>
        <begin position="27"/>
        <end position="52"/>
    </location>
</feature>
<feature type="domain" description="T-SNARE coiled-coil homology" evidence="13">
    <location>
        <begin position="259"/>
        <end position="321"/>
    </location>
</feature>
<dbReference type="GO" id="GO:0006886">
    <property type="term" value="P:intracellular protein transport"/>
    <property type="evidence" value="ECO:0007669"/>
    <property type="project" value="InterPro"/>
</dbReference>